<dbReference type="SUPFAM" id="SSF89796">
    <property type="entry name" value="CoA-transferase family III (CaiB/BaiF)"/>
    <property type="match status" value="1"/>
</dbReference>
<dbReference type="Pfam" id="PF02515">
    <property type="entry name" value="CoA_transf_3"/>
    <property type="match status" value="1"/>
</dbReference>
<dbReference type="InterPro" id="IPR003673">
    <property type="entry name" value="CoA-Trfase_fam_III"/>
</dbReference>
<evidence type="ECO:0000256" key="1">
    <source>
        <dbReference type="ARBA" id="ARBA00022679"/>
    </source>
</evidence>
<dbReference type="AlphaFoldDB" id="A0A561Q119"/>
<dbReference type="OrthoDB" id="9806585at2"/>
<comment type="caution">
    <text evidence="3">The sequence shown here is derived from an EMBL/GenBank/DDBJ whole genome shotgun (WGS) entry which is preliminary data.</text>
</comment>
<accession>A0A561Q119</accession>
<organism evidence="3 4">
    <name type="scientific">Neorhizobium alkalisoli</name>
    <dbReference type="NCBI Taxonomy" id="528178"/>
    <lineage>
        <taxon>Bacteria</taxon>
        <taxon>Pseudomonadati</taxon>
        <taxon>Pseudomonadota</taxon>
        <taxon>Alphaproteobacteria</taxon>
        <taxon>Hyphomicrobiales</taxon>
        <taxon>Rhizobiaceae</taxon>
        <taxon>Rhizobium/Agrobacterium group</taxon>
        <taxon>Neorhizobium</taxon>
    </lineage>
</organism>
<dbReference type="InterPro" id="IPR023606">
    <property type="entry name" value="CoA-Trfase_III_dom_1_sf"/>
</dbReference>
<feature type="compositionally biased region" description="Basic and acidic residues" evidence="2">
    <location>
        <begin position="365"/>
        <end position="385"/>
    </location>
</feature>
<dbReference type="PANTHER" id="PTHR48207">
    <property type="entry name" value="SUCCINATE--HYDROXYMETHYLGLUTARATE COA-TRANSFERASE"/>
    <property type="match status" value="1"/>
</dbReference>
<dbReference type="Proteomes" id="UP000320653">
    <property type="component" value="Unassembled WGS sequence"/>
</dbReference>
<feature type="region of interest" description="Disordered" evidence="2">
    <location>
        <begin position="356"/>
        <end position="385"/>
    </location>
</feature>
<dbReference type="InterPro" id="IPR050483">
    <property type="entry name" value="CoA-transferase_III_domain"/>
</dbReference>
<gene>
    <name evidence="3" type="ORF">FHW37_11667</name>
</gene>
<dbReference type="PANTHER" id="PTHR48207:SF3">
    <property type="entry name" value="SUCCINATE--HYDROXYMETHYLGLUTARATE COA-TRANSFERASE"/>
    <property type="match status" value="1"/>
</dbReference>
<dbReference type="EMBL" id="VIWP01000016">
    <property type="protein sequence ID" value="TWF44063.1"/>
    <property type="molecule type" value="Genomic_DNA"/>
</dbReference>
<dbReference type="Gene3D" id="3.40.50.10540">
    <property type="entry name" value="Crotonobetainyl-coa:carnitine coa-transferase, domain 1"/>
    <property type="match status" value="1"/>
</dbReference>
<protein>
    <submittedName>
        <fullName evidence="3">CoA:oxalate CoA-transferase</fullName>
    </submittedName>
</protein>
<proteinExistence type="predicted"/>
<evidence type="ECO:0000313" key="4">
    <source>
        <dbReference type="Proteomes" id="UP000320653"/>
    </source>
</evidence>
<keyword evidence="4" id="KW-1185">Reference proteome</keyword>
<dbReference type="InterPro" id="IPR044855">
    <property type="entry name" value="CoA-Trfase_III_dom3_sf"/>
</dbReference>
<dbReference type="GO" id="GO:0008410">
    <property type="term" value="F:CoA-transferase activity"/>
    <property type="evidence" value="ECO:0007669"/>
    <property type="project" value="TreeGrafter"/>
</dbReference>
<evidence type="ECO:0000256" key="2">
    <source>
        <dbReference type="SAM" id="MobiDB-lite"/>
    </source>
</evidence>
<keyword evidence="1 3" id="KW-0808">Transferase</keyword>
<name>A0A561Q119_9HYPH</name>
<evidence type="ECO:0000313" key="3">
    <source>
        <dbReference type="EMBL" id="TWF44063.1"/>
    </source>
</evidence>
<dbReference type="Gene3D" id="3.30.1540.10">
    <property type="entry name" value="formyl-coa transferase, domain 3"/>
    <property type="match status" value="1"/>
</dbReference>
<sequence length="385" mass="41579">MPSTKRPLSGIRVIDFTRVLAGPYCTALLADMGAEVIKIESIEGDDYRHIGPFFNGKSALFEGVNRGKKSIAMDLKNPDEIKALRALISRSDVVVENFRPGVMAKLGLGPEVLRADSDRLVFASISGFGQTGPNAMRPAYDIIVQAMTGLMELTGSETGDPTMIGESFGDVAAGLFSSWAIMVALFERERTGRGRTIDVSLFDSLLAMMPTAAARVLLANGDPARTGNKHPLSAPFGVYPAGDSFFAVAVLNDRLFKAFCEVIGCQDFIDDPRFATDAGRRENEPALAEAIIAWARDLTAADAVKMLADVGVPSSEIVSARQAWMSSQTHHRSLYSNATTRDGGELPLPEQPAHFIGDQRGGRRAAPELNEHNDEIRELIEAARP</sequence>
<dbReference type="RefSeq" id="WP_145643435.1">
    <property type="nucleotide sequence ID" value="NZ_VIWP01000016.1"/>
</dbReference>
<reference evidence="3 4" key="1">
    <citation type="submission" date="2019-06" db="EMBL/GenBank/DDBJ databases">
        <title>Sorghum-associated microbial communities from plants grown in Nebraska, USA.</title>
        <authorList>
            <person name="Schachtman D."/>
        </authorList>
    </citation>
    <scope>NUCLEOTIDE SEQUENCE [LARGE SCALE GENOMIC DNA]</scope>
    <source>
        <strain evidence="3 4">1225</strain>
    </source>
</reference>